<keyword evidence="3" id="KW-1185">Reference proteome</keyword>
<feature type="region of interest" description="Disordered" evidence="1">
    <location>
        <begin position="24"/>
        <end position="126"/>
    </location>
</feature>
<proteinExistence type="predicted"/>
<evidence type="ECO:0000256" key="1">
    <source>
        <dbReference type="SAM" id="MobiDB-lite"/>
    </source>
</evidence>
<gene>
    <name evidence="2" type="ORF">BN59_03698</name>
</gene>
<feature type="compositionally biased region" description="Basic and acidic residues" evidence="1">
    <location>
        <begin position="104"/>
        <end position="119"/>
    </location>
</feature>
<dbReference type="AlphaFoldDB" id="A0A078KYA7"/>
<feature type="compositionally biased region" description="Polar residues" evidence="1">
    <location>
        <begin position="28"/>
        <end position="39"/>
    </location>
</feature>
<evidence type="ECO:0000313" key="2">
    <source>
        <dbReference type="EMBL" id="CDZ79380.1"/>
    </source>
</evidence>
<name>A0A078KYA7_9GAMM</name>
<dbReference type="OrthoDB" id="5652674at2"/>
<sequence length="444" mass="50598">MPDLQKLLKERNVNKFSKKLYRPWDLSGNDTTSVASADNNPGIINEQATKSETLPEEIKLNKDSNKVTTRYQSDNSKDNREISNRNQIDNPKESIRYPLDTNSDIDKISDHSSESEKESNLTQQKVSVEKESISDLKMQNAVDDLSMGLEQQIISLSGKQKVIFDMVIEICSARNSLSTGPVQTASLASFAQTTTGTVKIMLARLIKKELLIRHPGKNAKGGYINLGITSRILDLVNSIKTSNKHNLFDSDIILSNRYQKDICHEYNSSSNNIITTTLNKRFEQIPPEWENINFEPLAHIGFSKTQIKQIIGKSDPSVVQESINHFAFGLEYNPKFKKYEDPLNVLMGVLRKGQAWVETDYRSAIEIAQQKFLEAKRSEMERKKSLEEEAYKLALSEWDSGITEQERNKITERAKGDLTPPAAKLSKYFRDHIWPEKKSEYLLF</sequence>
<feature type="compositionally biased region" description="Basic and acidic residues" evidence="1">
    <location>
        <begin position="56"/>
        <end position="65"/>
    </location>
</feature>
<dbReference type="eggNOG" id="ENOG502ZVZ5">
    <property type="taxonomic scope" value="Bacteria"/>
</dbReference>
<evidence type="ECO:0000313" key="3">
    <source>
        <dbReference type="Proteomes" id="UP000044071"/>
    </source>
</evidence>
<accession>A0A078KYA7</accession>
<dbReference type="RefSeq" id="WP_044012652.1">
    <property type="nucleotide sequence ID" value="NZ_CCVW01000005.1"/>
</dbReference>
<protein>
    <submittedName>
        <fullName evidence="2">Uncharacterized protein</fullName>
    </submittedName>
</protein>
<reference evidence="2 3" key="1">
    <citation type="submission" date="2014-06" db="EMBL/GenBank/DDBJ databases">
        <authorList>
            <person name="Urmite Genomes Urmite Genomes"/>
        </authorList>
    </citation>
    <scope>NUCLEOTIDE SEQUENCE [LARGE SCALE GENOMIC DNA]</scope>
</reference>
<dbReference type="Proteomes" id="UP000044071">
    <property type="component" value="Unassembled WGS sequence"/>
</dbReference>
<organism evidence="2 3">
    <name type="scientific">Legionella massiliensis</name>
    <dbReference type="NCBI Taxonomy" id="1034943"/>
    <lineage>
        <taxon>Bacteria</taxon>
        <taxon>Pseudomonadati</taxon>
        <taxon>Pseudomonadota</taxon>
        <taxon>Gammaproteobacteria</taxon>
        <taxon>Legionellales</taxon>
        <taxon>Legionellaceae</taxon>
        <taxon>Legionella</taxon>
    </lineage>
</organism>
<dbReference type="EMBL" id="CCSB01000005">
    <property type="protein sequence ID" value="CDZ79380.1"/>
    <property type="molecule type" value="Genomic_DNA"/>
</dbReference>